<feature type="transmembrane region" description="Helical" evidence="1">
    <location>
        <begin position="38"/>
        <end position="61"/>
    </location>
</feature>
<proteinExistence type="predicted"/>
<sequence>MRYSTIEIFQIISALLIGTIGLVLIASEIYKMIKTKKLSYRIIIIVILTITSVALITYTFITMNTLYNTWVLLNWLTLLLEGVCIIFVIYLLFFDYKKIKD</sequence>
<evidence type="ECO:0000313" key="2">
    <source>
        <dbReference type="EMBL" id="ATZ18250.1"/>
    </source>
</evidence>
<accession>A0A2K8NWN7</accession>
<keyword evidence="1" id="KW-0812">Transmembrane</keyword>
<dbReference type="RefSeq" id="WP_028124347.1">
    <property type="nucleotide sequence ID" value="NZ_CP024964.1"/>
</dbReference>
<dbReference type="Proteomes" id="UP000231896">
    <property type="component" value="Chromosome"/>
</dbReference>
<organism evidence="2 3">
    <name type="scientific">Mesoplasma melaleucae</name>
    <dbReference type="NCBI Taxonomy" id="81459"/>
    <lineage>
        <taxon>Bacteria</taxon>
        <taxon>Bacillati</taxon>
        <taxon>Mycoplasmatota</taxon>
        <taxon>Mollicutes</taxon>
        <taxon>Entomoplasmatales</taxon>
        <taxon>Entomoplasmataceae</taxon>
        <taxon>Mesoplasma</taxon>
    </lineage>
</organism>
<keyword evidence="1" id="KW-0472">Membrane</keyword>
<dbReference type="KEGG" id="eml:EMELA_v1c07630"/>
<keyword evidence="3" id="KW-1185">Reference proteome</keyword>
<reference evidence="2 3" key="1">
    <citation type="submission" date="2017-11" db="EMBL/GenBank/DDBJ databases">
        <title>Genome sequence of Entomoplasma melaleucae M1 (ATCC 49191).</title>
        <authorList>
            <person name="Lo W.-S."/>
            <person name="Gasparich G.E."/>
            <person name="Kuo C.-H."/>
        </authorList>
    </citation>
    <scope>NUCLEOTIDE SEQUENCE [LARGE SCALE GENOMIC DNA]</scope>
    <source>
        <strain evidence="2 3">M1</strain>
    </source>
</reference>
<dbReference type="AlphaFoldDB" id="A0A2K8NWN7"/>
<dbReference type="STRING" id="1408435.GCA_000685885_00985"/>
<keyword evidence="1" id="KW-1133">Transmembrane helix</keyword>
<evidence type="ECO:0000256" key="1">
    <source>
        <dbReference type="SAM" id="Phobius"/>
    </source>
</evidence>
<protein>
    <submittedName>
        <fullName evidence="2">Uncharacterized protein</fullName>
    </submittedName>
</protein>
<name>A0A2K8NWN7_9MOLU</name>
<feature type="transmembrane region" description="Helical" evidence="1">
    <location>
        <begin position="73"/>
        <end position="93"/>
    </location>
</feature>
<evidence type="ECO:0000313" key="3">
    <source>
        <dbReference type="Proteomes" id="UP000231896"/>
    </source>
</evidence>
<gene>
    <name evidence="2" type="ORF">EMELA_v1c07630</name>
</gene>
<feature type="transmembrane region" description="Helical" evidence="1">
    <location>
        <begin position="6"/>
        <end position="26"/>
    </location>
</feature>
<dbReference type="EMBL" id="CP024964">
    <property type="protein sequence ID" value="ATZ18250.1"/>
    <property type="molecule type" value="Genomic_DNA"/>
</dbReference>